<evidence type="ECO:0000313" key="9">
    <source>
        <dbReference type="EMBL" id="EPB66879.1"/>
    </source>
</evidence>
<protein>
    <submittedName>
        <fullName evidence="9">Uncharacterized protein</fullName>
    </submittedName>
</protein>
<evidence type="ECO:0000256" key="5">
    <source>
        <dbReference type="ARBA" id="ARBA00023065"/>
    </source>
</evidence>
<name>A0A0D6L685_9BILA</name>
<dbReference type="Gene3D" id="1.25.40.20">
    <property type="entry name" value="Ankyrin repeat-containing domain"/>
    <property type="match status" value="1"/>
</dbReference>
<dbReference type="GO" id="GO:0022857">
    <property type="term" value="F:transmembrane transporter activity"/>
    <property type="evidence" value="ECO:0007669"/>
    <property type="project" value="TreeGrafter"/>
</dbReference>
<keyword evidence="2" id="KW-0716">Sensory transduction</keyword>
<evidence type="ECO:0000256" key="2">
    <source>
        <dbReference type="ARBA" id="ARBA00022606"/>
    </source>
</evidence>
<reference evidence="9 10" key="1">
    <citation type="submission" date="2013-05" db="EMBL/GenBank/DDBJ databases">
        <title>Draft genome of the parasitic nematode Anyclostoma ceylanicum.</title>
        <authorList>
            <person name="Mitreva M."/>
        </authorList>
    </citation>
    <scope>NUCLEOTIDE SEQUENCE [LARGE SCALE GENOMIC DNA]</scope>
</reference>
<dbReference type="InterPro" id="IPR052076">
    <property type="entry name" value="TRP_cation_channel"/>
</dbReference>
<dbReference type="GO" id="GO:0034220">
    <property type="term" value="P:monoatomic ion transmembrane transport"/>
    <property type="evidence" value="ECO:0007669"/>
    <property type="project" value="UniProtKB-KW"/>
</dbReference>
<dbReference type="InterPro" id="IPR036770">
    <property type="entry name" value="Ankyrin_rpt-contain_sf"/>
</dbReference>
<keyword evidence="4 8" id="KW-0040">ANK repeat</keyword>
<proteinExistence type="predicted"/>
<sequence length="153" mass="17062">MAAKKGYDAIVRQLLSSGATIDRRDEDSHTALDLAVLFGHRGVAQALVESKGWQKIMMPKDELPLGRHNKPRKTPLRDLLSKFPDVAKIVLSKCVTLGGKQPGEIRPSLGFIKELVGERSPYDHNGILKKAAKTYSDDYDFVFENHPLKLMAH</sequence>
<feature type="repeat" description="ANK" evidence="8">
    <location>
        <begin position="1"/>
        <end position="26"/>
    </location>
</feature>
<dbReference type="GO" id="GO:1902495">
    <property type="term" value="C:transmembrane transporter complex"/>
    <property type="evidence" value="ECO:0007669"/>
    <property type="project" value="TreeGrafter"/>
</dbReference>
<dbReference type="PROSITE" id="PS50088">
    <property type="entry name" value="ANK_REPEAT"/>
    <property type="match status" value="1"/>
</dbReference>
<keyword evidence="7" id="KW-0407">Ion channel</keyword>
<dbReference type="AlphaFoldDB" id="A0A0D6L685"/>
<gene>
    <name evidence="9" type="ORF">ANCCEY_14028</name>
</gene>
<keyword evidence="3" id="KW-0677">Repeat</keyword>
<keyword evidence="5" id="KW-0406">Ion transport</keyword>
<evidence type="ECO:0000256" key="4">
    <source>
        <dbReference type="ARBA" id="ARBA00023043"/>
    </source>
</evidence>
<dbReference type="EMBL" id="KE125875">
    <property type="protein sequence ID" value="EPB66879.1"/>
    <property type="molecule type" value="Genomic_DNA"/>
</dbReference>
<dbReference type="Pfam" id="PF13637">
    <property type="entry name" value="Ank_4"/>
    <property type="match status" value="1"/>
</dbReference>
<keyword evidence="1" id="KW-0813">Transport</keyword>
<keyword evidence="6" id="KW-0325">Glycoprotein</keyword>
<dbReference type="PANTHER" id="PTHR47143">
    <property type="entry name" value="TRANSIENT RECEPTOR POTENTIAL CATION CHANNEL PROTEIN PAINLESS"/>
    <property type="match status" value="1"/>
</dbReference>
<evidence type="ECO:0000256" key="6">
    <source>
        <dbReference type="ARBA" id="ARBA00023180"/>
    </source>
</evidence>
<dbReference type="Proteomes" id="UP000054495">
    <property type="component" value="Unassembled WGS sequence"/>
</dbReference>
<organism evidence="9 10">
    <name type="scientific">Ancylostoma ceylanicum</name>
    <dbReference type="NCBI Taxonomy" id="53326"/>
    <lineage>
        <taxon>Eukaryota</taxon>
        <taxon>Metazoa</taxon>
        <taxon>Ecdysozoa</taxon>
        <taxon>Nematoda</taxon>
        <taxon>Chromadorea</taxon>
        <taxon>Rhabditida</taxon>
        <taxon>Rhabditina</taxon>
        <taxon>Rhabditomorpha</taxon>
        <taxon>Strongyloidea</taxon>
        <taxon>Ancylostomatidae</taxon>
        <taxon>Ancylostomatinae</taxon>
        <taxon>Ancylostoma</taxon>
    </lineage>
</organism>
<keyword evidence="10" id="KW-1185">Reference proteome</keyword>
<dbReference type="SUPFAM" id="SSF48403">
    <property type="entry name" value="Ankyrin repeat"/>
    <property type="match status" value="1"/>
</dbReference>
<evidence type="ECO:0000256" key="8">
    <source>
        <dbReference type="PROSITE-ProRule" id="PRU00023"/>
    </source>
</evidence>
<dbReference type="InterPro" id="IPR002110">
    <property type="entry name" value="Ankyrin_rpt"/>
</dbReference>
<evidence type="ECO:0000256" key="3">
    <source>
        <dbReference type="ARBA" id="ARBA00022737"/>
    </source>
</evidence>
<evidence type="ECO:0000313" key="10">
    <source>
        <dbReference type="Proteomes" id="UP000054495"/>
    </source>
</evidence>
<dbReference type="PANTHER" id="PTHR47143:SF1">
    <property type="entry name" value="ION_TRANS DOMAIN-CONTAINING PROTEIN"/>
    <property type="match status" value="1"/>
</dbReference>
<evidence type="ECO:0000256" key="7">
    <source>
        <dbReference type="ARBA" id="ARBA00023303"/>
    </source>
</evidence>
<evidence type="ECO:0000256" key="1">
    <source>
        <dbReference type="ARBA" id="ARBA00022448"/>
    </source>
</evidence>
<accession>A0A0D6L685</accession>